<dbReference type="EMBL" id="CYPU01000021">
    <property type="protein sequence ID" value="CUH47154.1"/>
    <property type="molecule type" value="Genomic_DNA"/>
</dbReference>
<name>A0A0P1ECG1_9RHOB</name>
<dbReference type="AlphaFoldDB" id="A0A0P1ECG1"/>
<keyword evidence="4" id="KW-0489">Methyltransferase</keyword>
<dbReference type="GO" id="GO:0009307">
    <property type="term" value="P:DNA restriction-modification system"/>
    <property type="evidence" value="ECO:0007669"/>
    <property type="project" value="UniProtKB-KW"/>
</dbReference>
<dbReference type="Proteomes" id="UP000050783">
    <property type="component" value="Unassembled WGS sequence"/>
</dbReference>
<keyword evidence="2" id="KW-0680">Restriction system</keyword>
<evidence type="ECO:0000313" key="4">
    <source>
        <dbReference type="EMBL" id="CUH47154.1"/>
    </source>
</evidence>
<evidence type="ECO:0000259" key="3">
    <source>
        <dbReference type="Pfam" id="PF12161"/>
    </source>
</evidence>
<keyword evidence="4" id="KW-0808">Transferase</keyword>
<dbReference type="GO" id="GO:0032259">
    <property type="term" value="P:methylation"/>
    <property type="evidence" value="ECO:0007669"/>
    <property type="project" value="UniProtKB-KW"/>
</dbReference>
<gene>
    <name evidence="4" type="ORF">RUA4292_01322</name>
</gene>
<dbReference type="SUPFAM" id="SSF53335">
    <property type="entry name" value="S-adenosyl-L-methionine-dependent methyltransferases"/>
    <property type="match status" value="1"/>
</dbReference>
<dbReference type="InterPro" id="IPR038333">
    <property type="entry name" value="T1MK-like_N_sf"/>
</dbReference>
<evidence type="ECO:0000256" key="1">
    <source>
        <dbReference type="ARBA" id="ARBA00006594"/>
    </source>
</evidence>
<dbReference type="Pfam" id="PF12161">
    <property type="entry name" value="HsdM_N"/>
    <property type="match status" value="1"/>
</dbReference>
<dbReference type="InterPro" id="IPR022749">
    <property type="entry name" value="D12N6_MeTrfase_N"/>
</dbReference>
<dbReference type="InterPro" id="IPR029063">
    <property type="entry name" value="SAM-dependent_MTases_sf"/>
</dbReference>
<dbReference type="Gene3D" id="1.20.1260.30">
    <property type="match status" value="1"/>
</dbReference>
<comment type="similarity">
    <text evidence="1">Belongs to the N(4)/N(6)-methyltransferase family.</text>
</comment>
<organism evidence="4 5">
    <name type="scientific">Ruegeria atlantica</name>
    <dbReference type="NCBI Taxonomy" id="81569"/>
    <lineage>
        <taxon>Bacteria</taxon>
        <taxon>Pseudomonadati</taxon>
        <taxon>Pseudomonadota</taxon>
        <taxon>Alphaproteobacteria</taxon>
        <taxon>Rhodobacterales</taxon>
        <taxon>Roseobacteraceae</taxon>
        <taxon>Ruegeria</taxon>
    </lineage>
</organism>
<evidence type="ECO:0000313" key="5">
    <source>
        <dbReference type="Proteomes" id="UP000050783"/>
    </source>
</evidence>
<dbReference type="GO" id="GO:0008168">
    <property type="term" value="F:methyltransferase activity"/>
    <property type="evidence" value="ECO:0007669"/>
    <property type="project" value="UniProtKB-KW"/>
</dbReference>
<sequence>MVPAKQQFEWRSAERFFFGSAAQSLMNQLTQSEINKAAWGACDTFRGVVDPSIYKDYVLTMLFLKYVSDAWKDHKSGYEAQYPDNPELVAAMMEQESFKLPEDASFDAIHARRHEAGNGEREQPYLTGPT</sequence>
<accession>A0A0P1ECG1</accession>
<reference evidence="4 5" key="1">
    <citation type="submission" date="2015-09" db="EMBL/GenBank/DDBJ databases">
        <authorList>
            <consortium name="Swine Surveillance"/>
        </authorList>
    </citation>
    <scope>NUCLEOTIDE SEQUENCE [LARGE SCALE GENOMIC DNA]</scope>
    <source>
        <strain evidence="4 5">CECT 4292</strain>
    </source>
</reference>
<protein>
    <submittedName>
        <fullName evidence="4">Type I restriction-modification system methyltransferase subunit</fullName>
    </submittedName>
</protein>
<evidence type="ECO:0000256" key="2">
    <source>
        <dbReference type="ARBA" id="ARBA00022747"/>
    </source>
</evidence>
<proteinExistence type="inferred from homology"/>
<feature type="domain" description="N6 adenine-specific DNA methyltransferase N-terminal" evidence="3">
    <location>
        <begin position="35"/>
        <end position="114"/>
    </location>
</feature>